<dbReference type="OrthoDB" id="545169at2759"/>
<dbReference type="EMBL" id="KN293993">
    <property type="protein sequence ID" value="KGQ01975.1"/>
    <property type="molecule type" value="Genomic_DNA"/>
</dbReference>
<dbReference type="GeneID" id="26970254"/>
<protein>
    <submittedName>
        <fullName evidence="1">Uncharacterized protein</fullName>
    </submittedName>
</protein>
<dbReference type="KEGG" id="pbl:PAAG_11147"/>
<name>A0A0A2V775_PARBA</name>
<dbReference type="RefSeq" id="XP_015703454.1">
    <property type="nucleotide sequence ID" value="XM_015846847.1"/>
</dbReference>
<keyword evidence="2" id="KW-1185">Reference proteome</keyword>
<dbReference type="PANTHER" id="PTHR40618:SF1">
    <property type="entry name" value="B-ZIP TRANSCRIPTION FACTOR (EUROFUNG)"/>
    <property type="match status" value="1"/>
</dbReference>
<evidence type="ECO:0000313" key="1">
    <source>
        <dbReference type="EMBL" id="KGQ01975.1"/>
    </source>
</evidence>
<accession>A0A0A2V775</accession>
<sequence>MDWLSIIQQWKSLKDCLEAIQASPTAFKKQTSPANSEDCLEQSFRVFADPDANPKTIYQLFRLVLCIRERTKMGQCFERLINVSVNDLLEVASLPFYCIQGAGTHYPCVGYEGNPRYPVKMRLPGRILGLLPMPETGSDSQSTQDGSQQYLEIFGFGGQ</sequence>
<dbReference type="Proteomes" id="UP000002059">
    <property type="component" value="Partially assembled WGS sequence"/>
</dbReference>
<dbReference type="STRING" id="502779.A0A0A2V775"/>
<organism evidence="1 2">
    <name type="scientific">Paracoccidioides lutzii (strain ATCC MYA-826 / Pb01)</name>
    <name type="common">Paracoccidioides brasiliensis</name>
    <dbReference type="NCBI Taxonomy" id="502779"/>
    <lineage>
        <taxon>Eukaryota</taxon>
        <taxon>Fungi</taxon>
        <taxon>Dikarya</taxon>
        <taxon>Ascomycota</taxon>
        <taxon>Pezizomycotina</taxon>
        <taxon>Eurotiomycetes</taxon>
        <taxon>Eurotiomycetidae</taxon>
        <taxon>Onygenales</taxon>
        <taxon>Ajellomycetaceae</taxon>
        <taxon>Paracoccidioides</taxon>
    </lineage>
</organism>
<evidence type="ECO:0000313" key="2">
    <source>
        <dbReference type="Proteomes" id="UP000002059"/>
    </source>
</evidence>
<dbReference type="AlphaFoldDB" id="A0A0A2V775"/>
<proteinExistence type="predicted"/>
<dbReference type="VEuPathDB" id="FungiDB:PAAG_11147"/>
<reference evidence="1 2" key="1">
    <citation type="journal article" date="2011" name="PLoS Genet.">
        <title>Comparative genomic analysis of human fungal pathogens causing paracoccidioidomycosis.</title>
        <authorList>
            <person name="Desjardins C.A."/>
            <person name="Champion M.D."/>
            <person name="Holder J.W."/>
            <person name="Muszewska A."/>
            <person name="Goldberg J."/>
            <person name="Bailao A.M."/>
            <person name="Brigido M.M."/>
            <person name="Ferreira M.E."/>
            <person name="Garcia A.M."/>
            <person name="Grynberg M."/>
            <person name="Gujja S."/>
            <person name="Heiman D.I."/>
            <person name="Henn M.R."/>
            <person name="Kodira C.D."/>
            <person name="Leon-Narvaez H."/>
            <person name="Longo L.V."/>
            <person name="Ma L.J."/>
            <person name="Malavazi I."/>
            <person name="Matsuo A.L."/>
            <person name="Morais F.V."/>
            <person name="Pereira M."/>
            <person name="Rodriguez-Brito S."/>
            <person name="Sakthikumar S."/>
            <person name="Salem-Izacc S.M."/>
            <person name="Sykes S.M."/>
            <person name="Teixeira M.M."/>
            <person name="Vallejo M.C."/>
            <person name="Walter M.E."/>
            <person name="Yandava C."/>
            <person name="Young S."/>
            <person name="Zeng Q."/>
            <person name="Zucker J."/>
            <person name="Felipe M.S."/>
            <person name="Goldman G.H."/>
            <person name="Haas B.J."/>
            <person name="McEwen J.G."/>
            <person name="Nino-Vega G."/>
            <person name="Puccia R."/>
            <person name="San-Blas G."/>
            <person name="Soares C.M."/>
            <person name="Birren B.W."/>
            <person name="Cuomo C.A."/>
        </authorList>
    </citation>
    <scope>NUCLEOTIDE SEQUENCE [LARGE SCALE GENOMIC DNA]</scope>
    <source>
        <strain evidence="2">ATCC MYA-826 / Pb01</strain>
    </source>
</reference>
<dbReference type="HOGENOM" id="CLU_1661327_0_0_1"/>
<dbReference type="PANTHER" id="PTHR40618">
    <property type="entry name" value="B-ZIP TRANSCRIPTION FACTOR (EUROFUNG)-RELATED"/>
    <property type="match status" value="1"/>
</dbReference>
<gene>
    <name evidence="1" type="ORF">PAAG_11147</name>
</gene>